<evidence type="ECO:0000256" key="4">
    <source>
        <dbReference type="ARBA" id="ARBA00022801"/>
    </source>
</evidence>
<evidence type="ECO:0000313" key="8">
    <source>
        <dbReference type="EMBL" id="ORV57808.1"/>
    </source>
</evidence>
<dbReference type="HAMAP" id="MF_00227">
    <property type="entry name" value="RNase_P"/>
    <property type="match status" value="1"/>
</dbReference>
<dbReference type="PANTHER" id="PTHR33992:SF1">
    <property type="entry name" value="RIBONUCLEASE P PROTEIN COMPONENT"/>
    <property type="match status" value="1"/>
</dbReference>
<evidence type="ECO:0000313" key="9">
    <source>
        <dbReference type="Proteomes" id="UP000193010"/>
    </source>
</evidence>
<dbReference type="Pfam" id="PF00825">
    <property type="entry name" value="Ribonuclease_P"/>
    <property type="match status" value="1"/>
</dbReference>
<comment type="subunit">
    <text evidence="6">Consists of a catalytic RNA component (M1 or rnpB) and a protein subunit.</text>
</comment>
<keyword evidence="4 6" id="KW-0378">Hydrolase</keyword>
<dbReference type="EMBL" id="LQOV01000001">
    <property type="protein sequence ID" value="ORV57808.1"/>
    <property type="molecule type" value="Genomic_DNA"/>
</dbReference>
<dbReference type="STRING" id="292462.AWC05_00120"/>
<keyword evidence="3 6" id="KW-0255">Endonuclease</keyword>
<dbReference type="Proteomes" id="UP000193010">
    <property type="component" value="Unassembled WGS sequence"/>
</dbReference>
<dbReference type="GO" id="GO:0000049">
    <property type="term" value="F:tRNA binding"/>
    <property type="evidence" value="ECO:0007669"/>
    <property type="project" value="UniProtKB-UniRule"/>
</dbReference>
<evidence type="ECO:0000256" key="2">
    <source>
        <dbReference type="ARBA" id="ARBA00022722"/>
    </source>
</evidence>
<evidence type="ECO:0000256" key="7">
    <source>
        <dbReference type="NCBIfam" id="TIGR00188"/>
    </source>
</evidence>
<evidence type="ECO:0000256" key="6">
    <source>
        <dbReference type="HAMAP-Rule" id="MF_00227"/>
    </source>
</evidence>
<dbReference type="GO" id="GO:0030677">
    <property type="term" value="C:ribonuclease P complex"/>
    <property type="evidence" value="ECO:0007669"/>
    <property type="project" value="TreeGrafter"/>
</dbReference>
<sequence>MRRSREFDATVKYGVRTAQPDLVVHVRRGDEGEPGPRVGLIVAKSVGSAVDRHRVSRRLRHAVAGMLTDLDHRDQVVIRALPTSRQVSSTWLEQELRRGLRRAFERAGTDR</sequence>
<protein>
    <recommendedName>
        <fullName evidence="6 7">Ribonuclease P protein component</fullName>
        <shortName evidence="6">RNase P protein</shortName>
        <shortName evidence="6">RNaseP protein</shortName>
        <ecNumber evidence="6 7">3.1.26.5</ecNumber>
    </recommendedName>
    <alternativeName>
        <fullName evidence="6">Protein C5</fullName>
    </alternativeName>
</protein>
<proteinExistence type="inferred from homology"/>
<keyword evidence="2 6" id="KW-0540">Nuclease</keyword>
<evidence type="ECO:0000256" key="1">
    <source>
        <dbReference type="ARBA" id="ARBA00022694"/>
    </source>
</evidence>
<dbReference type="InterPro" id="IPR014721">
    <property type="entry name" value="Ribsml_uS5_D2-typ_fold_subgr"/>
</dbReference>
<name>A0A1X1UM99_MYCFL</name>
<comment type="caution">
    <text evidence="8">The sequence shown here is derived from an EMBL/GenBank/DDBJ whole genome shotgun (WGS) entry which is preliminary data.</text>
</comment>
<comment type="catalytic activity">
    <reaction evidence="6">
        <text>Endonucleolytic cleavage of RNA, removing 5'-extranucleotides from tRNA precursor.</text>
        <dbReference type="EC" id="3.1.26.5"/>
    </reaction>
</comment>
<keyword evidence="1 6" id="KW-0819">tRNA processing</keyword>
<reference evidence="8 9" key="1">
    <citation type="submission" date="2016-01" db="EMBL/GenBank/DDBJ databases">
        <title>The new phylogeny of the genus Mycobacterium.</title>
        <authorList>
            <person name="Tarcisio F."/>
            <person name="Conor M."/>
            <person name="Antonella G."/>
            <person name="Elisabetta G."/>
            <person name="Giulia F.S."/>
            <person name="Sara T."/>
            <person name="Anna F."/>
            <person name="Clotilde B."/>
            <person name="Roberto B."/>
            <person name="Veronica D.S."/>
            <person name="Fabio R."/>
            <person name="Monica P."/>
            <person name="Olivier J."/>
            <person name="Enrico T."/>
            <person name="Nicola S."/>
        </authorList>
    </citation>
    <scope>NUCLEOTIDE SEQUENCE [LARGE SCALE GENOMIC DNA]</scope>
    <source>
        <strain evidence="8 9">DSM 44852</strain>
    </source>
</reference>
<dbReference type="GO" id="GO:0042781">
    <property type="term" value="F:3'-tRNA processing endoribonuclease activity"/>
    <property type="evidence" value="ECO:0007669"/>
    <property type="project" value="TreeGrafter"/>
</dbReference>
<evidence type="ECO:0000256" key="5">
    <source>
        <dbReference type="ARBA" id="ARBA00022884"/>
    </source>
</evidence>
<dbReference type="PANTHER" id="PTHR33992">
    <property type="entry name" value="RIBONUCLEASE P PROTEIN COMPONENT"/>
    <property type="match status" value="1"/>
</dbReference>
<comment type="function">
    <text evidence="6">RNaseP catalyzes the removal of the 5'-leader sequence from pre-tRNA to produce the mature 5'-terminus. It can also cleave other RNA substrates such as 4.5S RNA. The protein component plays an auxiliary but essential role in vivo by binding to the 5'-leader sequence and broadening the substrate specificity of the ribozyme.</text>
</comment>
<dbReference type="GO" id="GO:0001682">
    <property type="term" value="P:tRNA 5'-leader removal"/>
    <property type="evidence" value="ECO:0007669"/>
    <property type="project" value="UniProtKB-UniRule"/>
</dbReference>
<organism evidence="8 9">
    <name type="scientific">Mycobacterium florentinum</name>
    <dbReference type="NCBI Taxonomy" id="292462"/>
    <lineage>
        <taxon>Bacteria</taxon>
        <taxon>Bacillati</taxon>
        <taxon>Actinomycetota</taxon>
        <taxon>Actinomycetes</taxon>
        <taxon>Mycobacteriales</taxon>
        <taxon>Mycobacteriaceae</taxon>
        <taxon>Mycobacterium</taxon>
        <taxon>Mycobacterium simiae complex</taxon>
    </lineage>
</organism>
<dbReference type="InterPro" id="IPR000100">
    <property type="entry name" value="RNase_P"/>
</dbReference>
<dbReference type="AlphaFoldDB" id="A0A1X1UM99"/>
<evidence type="ECO:0000256" key="3">
    <source>
        <dbReference type="ARBA" id="ARBA00022759"/>
    </source>
</evidence>
<keyword evidence="5 6" id="KW-0694">RNA-binding</keyword>
<gene>
    <name evidence="6" type="primary">rnpA</name>
    <name evidence="8" type="ORF">AWC05_00120</name>
</gene>
<dbReference type="Gene3D" id="3.30.230.10">
    <property type="match status" value="1"/>
</dbReference>
<dbReference type="NCBIfam" id="TIGR00188">
    <property type="entry name" value="rnpA"/>
    <property type="match status" value="1"/>
</dbReference>
<accession>A0A1X1UM99</accession>
<dbReference type="SUPFAM" id="SSF54211">
    <property type="entry name" value="Ribosomal protein S5 domain 2-like"/>
    <property type="match status" value="1"/>
</dbReference>
<keyword evidence="9" id="KW-1185">Reference proteome</keyword>
<dbReference type="EC" id="3.1.26.5" evidence="6 7"/>
<comment type="similarity">
    <text evidence="6">Belongs to the RnpA family.</text>
</comment>
<dbReference type="GO" id="GO:0004526">
    <property type="term" value="F:ribonuclease P activity"/>
    <property type="evidence" value="ECO:0007669"/>
    <property type="project" value="UniProtKB-UniRule"/>
</dbReference>
<dbReference type="InterPro" id="IPR020568">
    <property type="entry name" value="Ribosomal_Su5_D2-typ_SF"/>
</dbReference>